<accession>A0A1D1ZGD2</accession>
<dbReference type="EMBL" id="GDJX01001896">
    <property type="protein sequence ID" value="JAT66040.1"/>
    <property type="molecule type" value="Transcribed_RNA"/>
</dbReference>
<evidence type="ECO:0000256" key="1">
    <source>
        <dbReference type="SAM" id="MobiDB-lite"/>
    </source>
</evidence>
<dbReference type="AlphaFoldDB" id="A0A1D1ZGD2"/>
<protein>
    <submittedName>
        <fullName evidence="3">Uncharacterized protein</fullName>
    </submittedName>
</protein>
<keyword evidence="2" id="KW-0472">Membrane</keyword>
<feature type="compositionally biased region" description="Polar residues" evidence="1">
    <location>
        <begin position="376"/>
        <end position="385"/>
    </location>
</feature>
<reference evidence="3" key="1">
    <citation type="submission" date="2015-07" db="EMBL/GenBank/DDBJ databases">
        <title>Transcriptome Assembly of Anthurium amnicola.</title>
        <authorList>
            <person name="Suzuki J."/>
        </authorList>
    </citation>
    <scope>NUCLEOTIDE SEQUENCE</scope>
</reference>
<keyword evidence="2" id="KW-1133">Transmembrane helix</keyword>
<evidence type="ECO:0000256" key="2">
    <source>
        <dbReference type="SAM" id="Phobius"/>
    </source>
</evidence>
<keyword evidence="2" id="KW-0812">Transmembrane</keyword>
<evidence type="ECO:0000313" key="3">
    <source>
        <dbReference type="EMBL" id="JAT66040.1"/>
    </source>
</evidence>
<proteinExistence type="predicted"/>
<feature type="compositionally biased region" description="Basic and acidic residues" evidence="1">
    <location>
        <begin position="386"/>
        <end position="395"/>
    </location>
</feature>
<feature type="region of interest" description="Disordered" evidence="1">
    <location>
        <begin position="376"/>
        <end position="410"/>
    </location>
</feature>
<feature type="transmembrane region" description="Helical" evidence="2">
    <location>
        <begin position="20"/>
        <end position="45"/>
    </location>
</feature>
<organism evidence="3">
    <name type="scientific">Anthurium amnicola</name>
    <dbReference type="NCBI Taxonomy" id="1678845"/>
    <lineage>
        <taxon>Eukaryota</taxon>
        <taxon>Viridiplantae</taxon>
        <taxon>Streptophyta</taxon>
        <taxon>Embryophyta</taxon>
        <taxon>Tracheophyta</taxon>
        <taxon>Spermatophyta</taxon>
        <taxon>Magnoliopsida</taxon>
        <taxon>Liliopsida</taxon>
        <taxon>Araceae</taxon>
        <taxon>Pothoideae</taxon>
        <taxon>Potheae</taxon>
        <taxon>Anthurium</taxon>
    </lineage>
</organism>
<gene>
    <name evidence="3" type="ORF">g.58082</name>
</gene>
<sequence>MPTKPKNSNSTTSINNKYNTVLAHFGIAMSVITFIIIICIVVFLYKRKLRRLTNKNDLGPITHLKNIDHEEYNSLDYYSNDYIDNKNKIGSNYSEPNDSEITDETRGNRNFFIYAKNAALMSDKKQVTRSNTYNIKNTKSLSDIKTSRKDRPRLLITRNNTTGNVDFRSNNENSPIRQISSPILQTSLVYTPSTSIYNTDRVNSLAKVASRHAPSAPIAPPVPSITSNKKYKEIIRGSPVTNSSDLTHENTNVLDTNQNENLKESKMIPVSNANDSTHKNTYFSDKFSDSSSIISIKSQDEILKETQMTSVSNATDENTNTTDAIDTDINNTTNTSSTISNNPIILPKNLSTYSIRSNSSIGSRYKRSLYLNKSSNTNSIASEPQNDNKNESTIEEKEEDSNKSTTNGYEEVLDFGEPYEKLSRETNLFQKTLYRIT</sequence>
<name>A0A1D1ZGD2_9ARAE</name>